<dbReference type="Gene3D" id="1.10.357.10">
    <property type="entry name" value="Tetracycline Repressor, domain 2"/>
    <property type="match status" value="1"/>
</dbReference>
<protein>
    <submittedName>
        <fullName evidence="6">Putative TetR family transcriptional regulator</fullName>
    </submittedName>
</protein>
<dbReference type="STRING" id="1223545.GS4_29_00040"/>
<keyword evidence="2 4" id="KW-0238">DNA-binding</keyword>
<evidence type="ECO:0000256" key="4">
    <source>
        <dbReference type="PROSITE-ProRule" id="PRU00335"/>
    </source>
</evidence>
<dbReference type="InterPro" id="IPR036271">
    <property type="entry name" value="Tet_transcr_reg_TetR-rel_C_sf"/>
</dbReference>
<keyword evidence="3" id="KW-0804">Transcription</keyword>
<name>M0QMP1_9ACTN</name>
<reference evidence="6 7" key="1">
    <citation type="submission" date="2013-01" db="EMBL/GenBank/DDBJ databases">
        <title>Whole genome shotgun sequence of Gordonia soli NBRC 108243.</title>
        <authorList>
            <person name="Isaki-Nakamura S."/>
            <person name="Hosoyama A."/>
            <person name="Tsuchikane K."/>
            <person name="Ando Y."/>
            <person name="Baba S."/>
            <person name="Ohji S."/>
            <person name="Hamada M."/>
            <person name="Tamura T."/>
            <person name="Yamazoe A."/>
            <person name="Yamazaki S."/>
            <person name="Fujita N."/>
        </authorList>
    </citation>
    <scope>NUCLEOTIDE SEQUENCE [LARGE SCALE GENOMIC DNA]</scope>
    <source>
        <strain evidence="6 7">NBRC 108243</strain>
    </source>
</reference>
<dbReference type="Pfam" id="PF02909">
    <property type="entry name" value="TetR_C_1"/>
    <property type="match status" value="1"/>
</dbReference>
<dbReference type="SUPFAM" id="SSF48498">
    <property type="entry name" value="Tetracyclin repressor-like, C-terminal domain"/>
    <property type="match status" value="1"/>
</dbReference>
<dbReference type="GO" id="GO:0000976">
    <property type="term" value="F:transcription cis-regulatory region binding"/>
    <property type="evidence" value="ECO:0007669"/>
    <property type="project" value="TreeGrafter"/>
</dbReference>
<evidence type="ECO:0000256" key="3">
    <source>
        <dbReference type="ARBA" id="ARBA00023163"/>
    </source>
</evidence>
<evidence type="ECO:0000259" key="5">
    <source>
        <dbReference type="PROSITE" id="PS50977"/>
    </source>
</evidence>
<dbReference type="AlphaFoldDB" id="M0QMP1"/>
<dbReference type="InterPro" id="IPR050109">
    <property type="entry name" value="HTH-type_TetR-like_transc_reg"/>
</dbReference>
<feature type="domain" description="HTH tetR-type" evidence="5">
    <location>
        <begin position="43"/>
        <end position="103"/>
    </location>
</feature>
<comment type="caution">
    <text evidence="6">The sequence shown here is derived from an EMBL/GenBank/DDBJ whole genome shotgun (WGS) entry which is preliminary data.</text>
</comment>
<evidence type="ECO:0000313" key="7">
    <source>
        <dbReference type="Proteomes" id="UP000011666"/>
    </source>
</evidence>
<proteinExistence type="predicted"/>
<dbReference type="EMBL" id="BANX01000029">
    <property type="protein sequence ID" value="GAC69905.1"/>
    <property type="molecule type" value="Genomic_DNA"/>
</dbReference>
<organism evidence="6 7">
    <name type="scientific">Gordonia soli NBRC 108243</name>
    <dbReference type="NCBI Taxonomy" id="1223545"/>
    <lineage>
        <taxon>Bacteria</taxon>
        <taxon>Bacillati</taxon>
        <taxon>Actinomycetota</taxon>
        <taxon>Actinomycetes</taxon>
        <taxon>Mycobacteriales</taxon>
        <taxon>Gordoniaceae</taxon>
        <taxon>Gordonia</taxon>
    </lineage>
</organism>
<dbReference type="SUPFAM" id="SSF46689">
    <property type="entry name" value="Homeodomain-like"/>
    <property type="match status" value="1"/>
</dbReference>
<accession>M0QMP1</accession>
<dbReference type="GO" id="GO:0003700">
    <property type="term" value="F:DNA-binding transcription factor activity"/>
    <property type="evidence" value="ECO:0007669"/>
    <property type="project" value="TreeGrafter"/>
</dbReference>
<dbReference type="PANTHER" id="PTHR30055">
    <property type="entry name" value="HTH-TYPE TRANSCRIPTIONAL REGULATOR RUTR"/>
    <property type="match status" value="1"/>
</dbReference>
<dbReference type="Gene3D" id="1.10.10.60">
    <property type="entry name" value="Homeodomain-like"/>
    <property type="match status" value="1"/>
</dbReference>
<sequence>MTSDPDRTSDDDLRRIVRLLWRHTIVDDDHGPGARGRRGPRPRVSVDEVVAAAIAIADRDGLSKVSIRGVADDLGLGPMSLYTYVPSKDALTALMVDEVAAEDDPIDMSAPLRDRMAAIAHQFRDEAVRHPWLLDVAMWRPSIGPHLSARYERHLAAVDGVGLDDLDMDSVVAVLQAFATGNARVRIEAERTRAASGTTDLEWWEAVAPILGEVMPADAFPLGNRVGSAVGERFQAPGDADVAFEFGLERLLDGIERQMGHGTDARR</sequence>
<dbReference type="Proteomes" id="UP000011666">
    <property type="component" value="Unassembled WGS sequence"/>
</dbReference>
<dbReference type="eggNOG" id="COG1309">
    <property type="taxonomic scope" value="Bacteria"/>
</dbReference>
<feature type="DNA-binding region" description="H-T-H motif" evidence="4">
    <location>
        <begin position="66"/>
        <end position="85"/>
    </location>
</feature>
<dbReference type="InterPro" id="IPR009057">
    <property type="entry name" value="Homeodomain-like_sf"/>
</dbReference>
<dbReference type="PANTHER" id="PTHR30055:SF151">
    <property type="entry name" value="TRANSCRIPTIONAL REGULATORY PROTEIN"/>
    <property type="match status" value="1"/>
</dbReference>
<gene>
    <name evidence="6" type="ORF">GS4_29_00040</name>
</gene>
<dbReference type="OrthoDB" id="2570341at2"/>
<evidence type="ECO:0000256" key="1">
    <source>
        <dbReference type="ARBA" id="ARBA00023015"/>
    </source>
</evidence>
<dbReference type="PROSITE" id="PS50977">
    <property type="entry name" value="HTH_TETR_2"/>
    <property type="match status" value="1"/>
</dbReference>
<evidence type="ECO:0000256" key="2">
    <source>
        <dbReference type="ARBA" id="ARBA00023125"/>
    </source>
</evidence>
<dbReference type="InterPro" id="IPR001647">
    <property type="entry name" value="HTH_TetR"/>
</dbReference>
<dbReference type="InterPro" id="IPR004111">
    <property type="entry name" value="Repressor_TetR_C"/>
</dbReference>
<keyword evidence="7" id="KW-1185">Reference proteome</keyword>
<keyword evidence="1" id="KW-0805">Transcription regulation</keyword>
<dbReference type="GO" id="GO:0045892">
    <property type="term" value="P:negative regulation of DNA-templated transcription"/>
    <property type="evidence" value="ECO:0007669"/>
    <property type="project" value="InterPro"/>
</dbReference>
<evidence type="ECO:0000313" key="6">
    <source>
        <dbReference type="EMBL" id="GAC69905.1"/>
    </source>
</evidence>
<dbReference type="RefSeq" id="WP_007623420.1">
    <property type="nucleotide sequence ID" value="NZ_BANX01000029.1"/>
</dbReference>